<feature type="signal peptide" evidence="2">
    <location>
        <begin position="1"/>
        <end position="18"/>
    </location>
</feature>
<dbReference type="InterPro" id="IPR012577">
    <property type="entry name" value="NIPSNAP"/>
</dbReference>
<evidence type="ECO:0000259" key="3">
    <source>
        <dbReference type="Pfam" id="PF07978"/>
    </source>
</evidence>
<accession>A0ABW6DH50</accession>
<dbReference type="PANTHER" id="PTHR21017:SF17">
    <property type="entry name" value="PROTEIN NIPSNAP"/>
    <property type="match status" value="1"/>
</dbReference>
<evidence type="ECO:0000313" key="4">
    <source>
        <dbReference type="EMBL" id="MFD3393324.1"/>
    </source>
</evidence>
<evidence type="ECO:0000313" key="5">
    <source>
        <dbReference type="Proteomes" id="UP001598138"/>
    </source>
</evidence>
<dbReference type="SUPFAM" id="SSF54909">
    <property type="entry name" value="Dimeric alpha+beta barrel"/>
    <property type="match status" value="2"/>
</dbReference>
<dbReference type="Pfam" id="PF07978">
    <property type="entry name" value="NIPSNAP"/>
    <property type="match status" value="2"/>
</dbReference>
<dbReference type="InterPro" id="IPR011008">
    <property type="entry name" value="Dimeric_a/b-barrel"/>
</dbReference>
<name>A0ABW6DH50_9BACT</name>
<reference evidence="4 5" key="1">
    <citation type="submission" date="2024-03" db="EMBL/GenBank/DDBJ databases">
        <title>Aquirufa genome sequencing.</title>
        <authorList>
            <person name="Pitt A."/>
            <person name="Hahn M.W."/>
        </authorList>
    </citation>
    <scope>NUCLEOTIDE SEQUENCE [LARGE SCALE GENOMIC DNA]</scope>
    <source>
        <strain evidence="4 5">OSTEICH-129V</strain>
    </source>
</reference>
<evidence type="ECO:0000256" key="1">
    <source>
        <dbReference type="ARBA" id="ARBA00005291"/>
    </source>
</evidence>
<dbReference type="Proteomes" id="UP001598138">
    <property type="component" value="Unassembled WGS sequence"/>
</dbReference>
<dbReference type="InterPro" id="IPR051557">
    <property type="entry name" value="NipSnap_domain"/>
</dbReference>
<dbReference type="Gene3D" id="3.30.70.100">
    <property type="match status" value="2"/>
</dbReference>
<sequence length="247" mass="28446">MKKLTLLLMLAVSFGTLAKKPDSRYYEMRIYYCHPGRLDALISRFTNHTTKIFEKHGMTNVGYWIPNNNTENTLYYILSYPSQVARDSSWKQFSRDPEWKEVAKKSEESGKIVAKVTSIFMQATDFSPKIKPSKGAADRTFEMRTYTAMPDKLPNLLARFRNHTLKLFKKHGMENIAYFTTLPKDGSPSKLLYLLAHKSEAAGKASFDAFRLDPNWIQVRDASEKEGKIVEKVESIYMSPTNFSTIR</sequence>
<keyword evidence="5" id="KW-1185">Reference proteome</keyword>
<proteinExistence type="inferred from homology"/>
<dbReference type="EMBL" id="JBBKXZ010000001">
    <property type="protein sequence ID" value="MFD3393324.1"/>
    <property type="molecule type" value="Genomic_DNA"/>
</dbReference>
<gene>
    <name evidence="4" type="ORF">U0R10_01695</name>
</gene>
<dbReference type="PANTHER" id="PTHR21017">
    <property type="entry name" value="NIPSNAP-RELATED"/>
    <property type="match status" value="1"/>
</dbReference>
<comment type="similarity">
    <text evidence="1">Belongs to the NipSnap family.</text>
</comment>
<protein>
    <submittedName>
        <fullName evidence="4">NIPSNAP family protein</fullName>
    </submittedName>
</protein>
<comment type="caution">
    <text evidence="4">The sequence shown here is derived from an EMBL/GenBank/DDBJ whole genome shotgun (WGS) entry which is preliminary data.</text>
</comment>
<feature type="chain" id="PRO_5046087815" evidence="2">
    <location>
        <begin position="19"/>
        <end position="247"/>
    </location>
</feature>
<feature type="domain" description="NIPSNAP" evidence="3">
    <location>
        <begin position="26"/>
        <end position="128"/>
    </location>
</feature>
<feature type="domain" description="NIPSNAP" evidence="3">
    <location>
        <begin position="141"/>
        <end position="244"/>
    </location>
</feature>
<dbReference type="RefSeq" id="WP_377981950.1">
    <property type="nucleotide sequence ID" value="NZ_JBBKXZ010000001.1"/>
</dbReference>
<organism evidence="4 5">
    <name type="scientific">Aquirufa avitistagni</name>
    <dbReference type="NCBI Taxonomy" id="3104728"/>
    <lineage>
        <taxon>Bacteria</taxon>
        <taxon>Pseudomonadati</taxon>
        <taxon>Bacteroidota</taxon>
        <taxon>Cytophagia</taxon>
        <taxon>Cytophagales</taxon>
        <taxon>Flectobacillaceae</taxon>
        <taxon>Aquirufa</taxon>
    </lineage>
</organism>
<keyword evidence="2" id="KW-0732">Signal</keyword>
<evidence type="ECO:0000256" key="2">
    <source>
        <dbReference type="SAM" id="SignalP"/>
    </source>
</evidence>